<evidence type="ECO:0000313" key="2">
    <source>
        <dbReference type="Proteomes" id="UP000319716"/>
    </source>
</evidence>
<evidence type="ECO:0000313" key="1">
    <source>
        <dbReference type="EMBL" id="GAY76206.1"/>
    </source>
</evidence>
<proteinExistence type="predicted"/>
<accession>A0A4Y1ZAW2</accession>
<sequence>MGLERYLNFKPEDLCVDIYGQKPLNNRKYLLTTKIYDYKVIKSFALEMRPQEANIINNIIGNSIFLYNTAIKNNNRHFYFNKTRNFIYYYKLQSHFFNIIKTVGLMTYNKIKKIIRHKR</sequence>
<dbReference type="EMBL" id="BEXB01000012">
    <property type="protein sequence ID" value="GAY76206.1"/>
    <property type="molecule type" value="Genomic_DNA"/>
</dbReference>
<reference evidence="1 2" key="1">
    <citation type="submission" date="2017-11" db="EMBL/GenBank/DDBJ databases">
        <title>Draft Genome Sequence of Sporolactobacillus inulinus NBRC 111894 Isolated from Koso, a Japanese Sugar-Vegetable Fermented Beverage.</title>
        <authorList>
            <person name="Chiou T.Y."/>
            <person name="Oshima K."/>
            <person name="Suda W."/>
            <person name="Hattori M."/>
            <person name="Takahashi T."/>
        </authorList>
    </citation>
    <scope>NUCLEOTIDE SEQUENCE [LARGE SCALE GENOMIC DNA]</scope>
    <source>
        <strain evidence="1 2">NBRC111894</strain>
    </source>
</reference>
<name>A0A4Y1ZAW2_9BACL</name>
<dbReference type="AlphaFoldDB" id="A0A4Y1ZAW2"/>
<dbReference type="RefSeq" id="WP_262392560.1">
    <property type="nucleotide sequence ID" value="NZ_BEXB01000012.1"/>
</dbReference>
<comment type="caution">
    <text evidence="1">The sequence shown here is derived from an EMBL/GenBank/DDBJ whole genome shotgun (WGS) entry which is preliminary data.</text>
</comment>
<dbReference type="Proteomes" id="UP000319716">
    <property type="component" value="Unassembled WGS sequence"/>
</dbReference>
<protein>
    <submittedName>
        <fullName evidence="1">Uncharacterized protein</fullName>
    </submittedName>
</protein>
<gene>
    <name evidence="1" type="ORF">NBRC111894_1760</name>
</gene>
<organism evidence="1 2">
    <name type="scientific">Sporolactobacillus inulinus</name>
    <dbReference type="NCBI Taxonomy" id="2078"/>
    <lineage>
        <taxon>Bacteria</taxon>
        <taxon>Bacillati</taxon>
        <taxon>Bacillota</taxon>
        <taxon>Bacilli</taxon>
        <taxon>Bacillales</taxon>
        <taxon>Sporolactobacillaceae</taxon>
        <taxon>Sporolactobacillus</taxon>
    </lineage>
</organism>